<dbReference type="EMBL" id="CP126446">
    <property type="protein sequence ID" value="WIF97283.1"/>
    <property type="molecule type" value="Genomic_DNA"/>
</dbReference>
<dbReference type="PIRSF" id="PIRSF020967">
    <property type="entry name" value="UCP020967"/>
    <property type="match status" value="1"/>
</dbReference>
<feature type="domain" description="TRSP" evidence="1">
    <location>
        <begin position="316"/>
        <end position="441"/>
    </location>
</feature>
<evidence type="ECO:0000259" key="2">
    <source>
        <dbReference type="Pfam" id="PF15609"/>
    </source>
</evidence>
<dbReference type="Gene3D" id="3.40.50.2020">
    <property type="match status" value="1"/>
</dbReference>
<sequence>MMTNHTLTYSKKKVFHYPITDRLQVTVHEESNPFGIDLNQLFNMAARINKNRSFLFVSKVLGKHIPVEPQRALDTGALLAALYQEHLLGIKHPSYSDWVQSVAQHLPTQATTGASQTVLPQSHLFIGFAETATALGHAVFENFQNAHYIHSTREVLESVRPTFEFQEEHSHATDQICYGKRELFENNDPIVLVDDEITTGKTALNIIEALQEAYPRTEYTVLSILDWRTKKHRQQFKELEQRLGIRVRVLSLVSGTIEVNGDPDLTPVKEEVPSIQPEADVRTLKVKPIFPYQSTEYTQSITTSGDVKERSYLSYSGRFGLSSDEQFLLEGAIKRLGTYLSMVRKGKSTLCLGTGEFMYIPMKAASHMGNDVCYQSTTRSPIHAITREGYAVQNAYQYPSPEDASISHYVYNIPYKQYDEIFVFLEHGSRGECYEPLIDELKKTGASVIYLVDFSS</sequence>
<dbReference type="CDD" id="cd06223">
    <property type="entry name" value="PRTases_typeI"/>
    <property type="match status" value="1"/>
</dbReference>
<dbReference type="Proteomes" id="UP001236652">
    <property type="component" value="Chromosome"/>
</dbReference>
<dbReference type="Pfam" id="PF12500">
    <property type="entry name" value="TRSP"/>
    <property type="match status" value="1"/>
</dbReference>
<dbReference type="InterPro" id="IPR041688">
    <property type="entry name" value="PRTase_2"/>
</dbReference>
<accession>A0ABY8UVE8</accession>
<evidence type="ECO:0000259" key="1">
    <source>
        <dbReference type="Pfam" id="PF12500"/>
    </source>
</evidence>
<gene>
    <name evidence="3" type="ORF">QNI29_16300</name>
</gene>
<name>A0ABY8UVE8_9BACI</name>
<dbReference type="InterPro" id="IPR000836">
    <property type="entry name" value="PRTase_dom"/>
</dbReference>
<dbReference type="RefSeq" id="WP_231417525.1">
    <property type="nucleotide sequence ID" value="NZ_CP126446.1"/>
</dbReference>
<dbReference type="SUPFAM" id="SSF53271">
    <property type="entry name" value="PRTase-like"/>
    <property type="match status" value="1"/>
</dbReference>
<dbReference type="InterPro" id="IPR022537">
    <property type="entry name" value="TRSP_dom"/>
</dbReference>
<protein>
    <submittedName>
        <fullName evidence="3">Phosphoribosyltransferase family protein</fullName>
    </submittedName>
</protein>
<dbReference type="InterPro" id="IPR011214">
    <property type="entry name" value="UCP020967"/>
</dbReference>
<keyword evidence="3" id="KW-0808">Transferase</keyword>
<evidence type="ECO:0000313" key="3">
    <source>
        <dbReference type="EMBL" id="WIF97283.1"/>
    </source>
</evidence>
<dbReference type="InterPro" id="IPR029057">
    <property type="entry name" value="PRTase-like"/>
</dbReference>
<proteinExistence type="predicted"/>
<keyword evidence="3" id="KW-0328">Glycosyltransferase</keyword>
<organism evidence="3 4">
    <name type="scientific">Pontibacillus chungwhensis</name>
    <dbReference type="NCBI Taxonomy" id="265426"/>
    <lineage>
        <taxon>Bacteria</taxon>
        <taxon>Bacillati</taxon>
        <taxon>Bacillota</taxon>
        <taxon>Bacilli</taxon>
        <taxon>Bacillales</taxon>
        <taxon>Bacillaceae</taxon>
        <taxon>Pontibacillus</taxon>
    </lineage>
</organism>
<reference evidence="3 4" key="1">
    <citation type="submission" date="2023-05" db="EMBL/GenBank/DDBJ databases">
        <title>Comparative genomics reveals the evidence of polycyclic aromatic hydrocarbons degradation in moderately halophilic genus Pontibacillus.</title>
        <authorList>
            <person name="Yang H."/>
            <person name="Qian Z."/>
        </authorList>
    </citation>
    <scope>NUCLEOTIDE SEQUENCE [LARGE SCALE GENOMIC DNA]</scope>
    <source>
        <strain evidence="4">HN14</strain>
    </source>
</reference>
<keyword evidence="4" id="KW-1185">Reference proteome</keyword>
<evidence type="ECO:0000313" key="4">
    <source>
        <dbReference type="Proteomes" id="UP001236652"/>
    </source>
</evidence>
<feature type="domain" description="Orotate phosphoribosyltransferase-like" evidence="2">
    <location>
        <begin position="41"/>
        <end position="256"/>
    </location>
</feature>
<dbReference type="Pfam" id="PF15609">
    <property type="entry name" value="PRTase_2"/>
    <property type="match status" value="1"/>
</dbReference>
<dbReference type="GO" id="GO:0016757">
    <property type="term" value="F:glycosyltransferase activity"/>
    <property type="evidence" value="ECO:0007669"/>
    <property type="project" value="UniProtKB-KW"/>
</dbReference>